<evidence type="ECO:0000259" key="3">
    <source>
        <dbReference type="Pfam" id="PF17165"/>
    </source>
</evidence>
<dbReference type="OrthoDB" id="1004111at2"/>
<accession>A0A5S5DRQ3</accession>
<evidence type="ECO:0000313" key="4">
    <source>
        <dbReference type="EMBL" id="TYP98557.1"/>
    </source>
</evidence>
<dbReference type="InterPro" id="IPR033430">
    <property type="entry name" value="DUF5121"/>
</dbReference>
<name>A0A5S5DRQ3_9SPHI</name>
<dbReference type="PROSITE" id="PS51257">
    <property type="entry name" value="PROKAR_LIPOPROTEIN"/>
    <property type="match status" value="1"/>
</dbReference>
<dbReference type="RefSeq" id="WP_148907121.1">
    <property type="nucleotide sequence ID" value="NZ_VNHX01000001.1"/>
</dbReference>
<reference evidence="4 5" key="1">
    <citation type="submission" date="2019-07" db="EMBL/GenBank/DDBJ databases">
        <title>Genomic Encyclopedia of Archaeal and Bacterial Type Strains, Phase II (KMG-II): from individual species to whole genera.</title>
        <authorList>
            <person name="Goeker M."/>
        </authorList>
    </citation>
    <scope>NUCLEOTIDE SEQUENCE [LARGE SCALE GENOMIC DNA]</scope>
    <source>
        <strain evidence="4 5">DSM 18850</strain>
    </source>
</reference>
<feature type="domain" description="DUF5016" evidence="1">
    <location>
        <begin position="3"/>
        <end position="118"/>
    </location>
</feature>
<evidence type="ECO:0000259" key="1">
    <source>
        <dbReference type="Pfam" id="PF16408"/>
    </source>
</evidence>
<proteinExistence type="predicted"/>
<feature type="domain" description="DUF5121" evidence="3">
    <location>
        <begin position="314"/>
        <end position="428"/>
    </location>
</feature>
<protein>
    <submittedName>
        <fullName evidence="4">Uncharacterized protein DUF5016</fullName>
    </submittedName>
</protein>
<dbReference type="Pfam" id="PF17163">
    <property type="entry name" value="DUF5125"/>
    <property type="match status" value="1"/>
</dbReference>
<dbReference type="AlphaFoldDB" id="A0A5S5DRQ3"/>
<dbReference type="Pfam" id="PF17165">
    <property type="entry name" value="DUF5121"/>
    <property type="match status" value="1"/>
</dbReference>
<dbReference type="InterPro" id="IPR032184">
    <property type="entry name" value="DUF5016"/>
</dbReference>
<dbReference type="Pfam" id="PF16408">
    <property type="entry name" value="DUF5016"/>
    <property type="match status" value="1"/>
</dbReference>
<dbReference type="InterPro" id="IPR033429">
    <property type="entry name" value="DUF5125"/>
</dbReference>
<feature type="domain" description="DUF5125" evidence="2">
    <location>
        <begin position="127"/>
        <end position="311"/>
    </location>
</feature>
<organism evidence="4 5">
    <name type="scientific">Sphingobacterium allocomposti</name>
    <dbReference type="NCBI Taxonomy" id="415956"/>
    <lineage>
        <taxon>Bacteria</taxon>
        <taxon>Pseudomonadati</taxon>
        <taxon>Bacteroidota</taxon>
        <taxon>Sphingobacteriia</taxon>
        <taxon>Sphingobacteriales</taxon>
        <taxon>Sphingobacteriaceae</taxon>
        <taxon>Sphingobacterium</taxon>
    </lineage>
</organism>
<keyword evidence="5" id="KW-1185">Reference proteome</keyword>
<dbReference type="EMBL" id="VNHX01000001">
    <property type="protein sequence ID" value="TYP98557.1"/>
    <property type="molecule type" value="Genomic_DNA"/>
</dbReference>
<comment type="caution">
    <text evidence="4">The sequence shown here is derived from an EMBL/GenBank/DDBJ whole genome shotgun (WGS) entry which is preliminary data.</text>
</comment>
<dbReference type="Proteomes" id="UP000325105">
    <property type="component" value="Unassembled WGS sequence"/>
</dbReference>
<evidence type="ECO:0000259" key="2">
    <source>
        <dbReference type="Pfam" id="PF17163"/>
    </source>
</evidence>
<evidence type="ECO:0000313" key="5">
    <source>
        <dbReference type="Proteomes" id="UP000325105"/>
    </source>
</evidence>
<gene>
    <name evidence="4" type="ORF">BC792_101214</name>
</gene>
<sequence length="442" mass="48586">MNKIIIFLIAILTAAVAVACKEDFKYPLGGGAPKLSIREVTTEAHFGDSLSFYVSVADDGTALSTLKVELYFSGDKVSETVIRTKNYGDYRGKLFVPFFKDIPDGTAQLRFVLQNVGMVEAIETKDLELTRPDFPYIDLVTENTTIRMERTGINQYAVTGELPQKVRAFIQAPAVGANGNNITFGWDNGKIVEGSTQQIPFSYLTPGVYTISFNTFTYEAAPFQSYEVNGVEMRMLDDTHYAADLTLTADQEIAFTNIPTLDEWWIDPDFIREDSGRLLFNALSGKYRITADFDKKYFIVEAMDGDETAKLGQDGSGAIWIIGEGIGKPSLGNEVGWVTEKALCLAPIGGKKYRVTVVAGQTIRADAINFKFFHQKGWGGEFTNERLSTSSDLIFIGDGKNGRDPGNLGVMPDKRLTAGATYMLTLDVSAGIDKAVLSIELK</sequence>